<keyword evidence="6 10" id="KW-0812">Transmembrane</keyword>
<organism evidence="11">
    <name type="scientific">Vibrio coralliilyticus</name>
    <dbReference type="NCBI Taxonomy" id="190893"/>
    <lineage>
        <taxon>Bacteria</taxon>
        <taxon>Pseudomonadati</taxon>
        <taxon>Pseudomonadota</taxon>
        <taxon>Gammaproteobacteria</taxon>
        <taxon>Vibrionales</taxon>
        <taxon>Vibrionaceae</taxon>
        <taxon>Vibrio</taxon>
    </lineage>
</organism>
<evidence type="ECO:0000256" key="6">
    <source>
        <dbReference type="ARBA" id="ARBA00022692"/>
    </source>
</evidence>
<sequence length="416" mass="45361">MDYVESNVQSQKKPSIFGGACIIACVCIGAGMLGLPAAGAGAWTLWSVIVLSITMLIMSASGCLLLEALKDYPYRSSFSSVTKDLLGKRISFINNVMIYFVGGILLYAYITSSGLLIHEYFGIEPKLASILFVVFFSIFVWHSTKVVDRISVVLLLFMGFSFVFSVTGLVQSIDIYTLVNQSHFAQGQYVFALLPVALASFGYHHTVSSMRDYYLDERRAQKAILGGTFIALCTYLIWLISVYGNLSRAEFPEIIAQGGDINVLLRHLKTSVSTAALYKVISAFSAAAILSSFIGVGLGVFDFLADALQFEDNKIGRTKTWLATFIPPLVISILFPFGFLVAIGYASAAAAIWACIIPAMLVRKVRLRNPVLSENPNSSYRVIGGDWVLICVSIFGALIIFIQIVSFFGGLPTYGS</sequence>
<evidence type="ECO:0000256" key="5">
    <source>
        <dbReference type="ARBA" id="ARBA00022519"/>
    </source>
</evidence>
<dbReference type="EMBL" id="JXXR01000001">
    <property type="protein sequence ID" value="KJY77682.1"/>
    <property type="molecule type" value="Genomic_DNA"/>
</dbReference>
<comment type="caution">
    <text evidence="11">The sequence shown here is derived from an EMBL/GenBank/DDBJ whole genome shotgun (WGS) entry which is preliminary data.</text>
</comment>
<protein>
    <recommendedName>
        <fullName evidence="10">Aromatic amino acid permease</fullName>
    </recommendedName>
</protein>
<keyword evidence="4 10" id="KW-1003">Cell membrane</keyword>
<keyword evidence="5 10" id="KW-0997">Cell inner membrane</keyword>
<dbReference type="GO" id="GO:0015173">
    <property type="term" value="F:aromatic amino acid transmembrane transporter activity"/>
    <property type="evidence" value="ECO:0007669"/>
    <property type="project" value="UniProtKB-UniRule"/>
</dbReference>
<evidence type="ECO:0000256" key="8">
    <source>
        <dbReference type="ARBA" id="ARBA00022989"/>
    </source>
</evidence>
<evidence type="ECO:0000256" key="3">
    <source>
        <dbReference type="ARBA" id="ARBA00022448"/>
    </source>
</evidence>
<evidence type="ECO:0000256" key="1">
    <source>
        <dbReference type="ARBA" id="ARBA00004429"/>
    </source>
</evidence>
<keyword evidence="3 10" id="KW-0813">Transport</keyword>
<evidence type="ECO:0000256" key="7">
    <source>
        <dbReference type="ARBA" id="ARBA00022970"/>
    </source>
</evidence>
<dbReference type="Gene3D" id="1.20.1740.10">
    <property type="entry name" value="Amino acid/polyamine transporter I"/>
    <property type="match status" value="1"/>
</dbReference>
<feature type="transmembrane region" description="Helical" evidence="10">
    <location>
        <begin position="185"/>
        <end position="203"/>
    </location>
</feature>
<feature type="transmembrane region" description="Helical" evidence="10">
    <location>
        <begin position="90"/>
        <end position="110"/>
    </location>
</feature>
<keyword evidence="8 10" id="KW-1133">Transmembrane helix</keyword>
<dbReference type="PRINTS" id="PR00166">
    <property type="entry name" value="AROAAPRMEASE"/>
</dbReference>
<dbReference type="InterPro" id="IPR018227">
    <property type="entry name" value="Amino_acid_transport_2"/>
</dbReference>
<comment type="subcellular location">
    <subcellularLocation>
        <location evidence="1 10">Cell inner membrane</location>
        <topology evidence="1 10">Multi-pass membrane protein</topology>
    </subcellularLocation>
</comment>
<dbReference type="InterPro" id="IPR013059">
    <property type="entry name" value="Trp_tyr_transpt"/>
</dbReference>
<dbReference type="Pfam" id="PF03222">
    <property type="entry name" value="Trp_Tyr_perm"/>
    <property type="match status" value="1"/>
</dbReference>
<gene>
    <name evidence="11" type="ORF">TW71_01220</name>
</gene>
<name>A0A837GBF6_9VIBR</name>
<dbReference type="PANTHER" id="PTHR46997">
    <property type="entry name" value="LOW AFFINITY TRYPTOPHAN PERMEASE-RELATED"/>
    <property type="match status" value="1"/>
</dbReference>
<feature type="transmembrane region" description="Helical" evidence="10">
    <location>
        <begin position="43"/>
        <end position="69"/>
    </location>
</feature>
<dbReference type="NCBIfam" id="TIGR00837">
    <property type="entry name" value="araaP"/>
    <property type="match status" value="1"/>
</dbReference>
<dbReference type="GO" id="GO:0005886">
    <property type="term" value="C:plasma membrane"/>
    <property type="evidence" value="ECO:0007669"/>
    <property type="project" value="UniProtKB-SubCell"/>
</dbReference>
<feature type="transmembrane region" description="Helical" evidence="10">
    <location>
        <begin position="383"/>
        <end position="408"/>
    </location>
</feature>
<dbReference type="AlphaFoldDB" id="A0A837GBF6"/>
<evidence type="ECO:0000256" key="2">
    <source>
        <dbReference type="ARBA" id="ARBA00005452"/>
    </source>
</evidence>
<comment type="function">
    <text evidence="10">Involved in transporting aromatic amino acids across the cytoplasmic membrane.</text>
</comment>
<keyword evidence="9 10" id="KW-0472">Membrane</keyword>
<feature type="transmembrane region" description="Helical" evidence="10">
    <location>
        <begin position="122"/>
        <end position="141"/>
    </location>
</feature>
<evidence type="ECO:0000313" key="11">
    <source>
        <dbReference type="EMBL" id="KJY77682.1"/>
    </source>
</evidence>
<comment type="similarity">
    <text evidence="2 10">Belongs to the amino acid/polyamine transporter 2 family. Mtr/TnaB/TyrP permease subfamily.</text>
</comment>
<keyword evidence="7 10" id="KW-0029">Amino-acid transport</keyword>
<feature type="transmembrane region" description="Helical" evidence="10">
    <location>
        <begin position="16"/>
        <end position="37"/>
    </location>
</feature>
<dbReference type="GO" id="GO:0003333">
    <property type="term" value="P:amino acid transmembrane transport"/>
    <property type="evidence" value="ECO:0007669"/>
    <property type="project" value="InterPro"/>
</dbReference>
<evidence type="ECO:0000256" key="4">
    <source>
        <dbReference type="ARBA" id="ARBA00022475"/>
    </source>
</evidence>
<evidence type="ECO:0000256" key="10">
    <source>
        <dbReference type="RuleBase" id="RU367149"/>
    </source>
</evidence>
<feature type="transmembrane region" description="Helical" evidence="10">
    <location>
        <begin position="153"/>
        <end position="173"/>
    </location>
</feature>
<reference evidence="11" key="1">
    <citation type="journal article" date="2015" name="BMC Genomics">
        <title>Genome mining reveals unlocked bioactive potential of marine Gram-negative bacteria.</title>
        <authorList>
            <person name="Machado H."/>
            <person name="Sonnenschein E.C."/>
            <person name="Melchiorsen J."/>
            <person name="Gram L."/>
        </authorList>
    </citation>
    <scope>NUCLEOTIDE SEQUENCE</scope>
    <source>
        <strain evidence="11">S2052</strain>
    </source>
</reference>
<feature type="transmembrane region" description="Helical" evidence="10">
    <location>
        <begin position="276"/>
        <end position="301"/>
    </location>
</feature>
<dbReference type="PANTHER" id="PTHR46997:SF1">
    <property type="entry name" value="LOW AFFINITY TRYPTOPHAN PERMEASE-RELATED"/>
    <property type="match status" value="1"/>
</dbReference>
<dbReference type="RefSeq" id="WP_045984711.1">
    <property type="nucleotide sequence ID" value="NZ_CP063051.1"/>
</dbReference>
<accession>A0A837GBF6</accession>
<feature type="transmembrane region" description="Helical" evidence="10">
    <location>
        <begin position="345"/>
        <end position="362"/>
    </location>
</feature>
<feature type="transmembrane region" description="Helical" evidence="10">
    <location>
        <begin position="223"/>
        <end position="243"/>
    </location>
</feature>
<evidence type="ECO:0000256" key="9">
    <source>
        <dbReference type="ARBA" id="ARBA00023136"/>
    </source>
</evidence>
<proteinExistence type="inferred from homology"/>
<feature type="transmembrane region" description="Helical" evidence="10">
    <location>
        <begin position="321"/>
        <end position="339"/>
    </location>
</feature>